<evidence type="ECO:0000256" key="2">
    <source>
        <dbReference type="ARBA" id="ARBA00010708"/>
    </source>
</evidence>
<dbReference type="SUPFAM" id="SSF55874">
    <property type="entry name" value="ATPase domain of HSP90 chaperone/DNA topoisomerase II/histidine kinase"/>
    <property type="match status" value="1"/>
</dbReference>
<dbReference type="InterPro" id="IPR002288">
    <property type="entry name" value="DNA_gyrase_B_C"/>
</dbReference>
<dbReference type="PRINTS" id="PR01159">
    <property type="entry name" value="DNAGYRASEB"/>
</dbReference>
<dbReference type="InterPro" id="IPR001241">
    <property type="entry name" value="Topo_IIA"/>
</dbReference>
<dbReference type="InterPro" id="IPR013506">
    <property type="entry name" value="Topo_IIA_bsu_dom2"/>
</dbReference>
<feature type="binding site" evidence="10">
    <location>
        <position position="497"/>
    </location>
    <ligand>
        <name>Mg(2+)</name>
        <dbReference type="ChEBI" id="CHEBI:18420"/>
        <label>2</label>
    </ligand>
</feature>
<dbReference type="InterPro" id="IPR013759">
    <property type="entry name" value="Topo_IIA_B_C"/>
</dbReference>
<dbReference type="Proteomes" id="UP000054260">
    <property type="component" value="Unassembled WGS sequence"/>
</dbReference>
<dbReference type="InterPro" id="IPR014721">
    <property type="entry name" value="Ribsml_uS5_D2-typ_fold_subgr"/>
</dbReference>
<feature type="site" description="Interaction with DNA" evidence="10">
    <location>
        <position position="447"/>
    </location>
</feature>
<dbReference type="FunFam" id="3.40.50.670:FF:000002">
    <property type="entry name" value="DNA gyrase subunit B"/>
    <property type="match status" value="1"/>
</dbReference>
<dbReference type="Pfam" id="PF00986">
    <property type="entry name" value="DNA_gyraseB_C"/>
    <property type="match status" value="1"/>
</dbReference>
<feature type="binding site" evidence="10">
    <location>
        <position position="495"/>
    </location>
    <ligand>
        <name>Mg(2+)</name>
        <dbReference type="ChEBI" id="CHEBI:18420"/>
        <label>2</label>
    </ligand>
</feature>
<dbReference type="FunFam" id="3.30.565.10:FF:000002">
    <property type="entry name" value="DNA gyrase subunit B"/>
    <property type="match status" value="1"/>
</dbReference>
<dbReference type="EC" id="5.6.2.2" evidence="10"/>
<dbReference type="Gene3D" id="3.30.565.10">
    <property type="entry name" value="Histidine kinase-like ATPase, C-terminal domain"/>
    <property type="match status" value="1"/>
</dbReference>
<evidence type="ECO:0000259" key="11">
    <source>
        <dbReference type="PROSITE" id="PS50880"/>
    </source>
</evidence>
<dbReference type="EMBL" id="DQBS01000138">
    <property type="protein sequence ID" value="HCO70126.1"/>
    <property type="molecule type" value="Genomic_DNA"/>
</dbReference>
<dbReference type="NCBIfam" id="TIGR01059">
    <property type="entry name" value="gyrB"/>
    <property type="match status" value="1"/>
</dbReference>
<comment type="miscellaneous">
    <text evidence="10">Few gyrases are as efficient as E.coli at forming negative supercoils. Not all organisms have 2 type II topoisomerases; in organisms with a single type II topoisomerase this enzyme also has to decatenate newly replicated chromosomes.</text>
</comment>
<feature type="binding site" evidence="10">
    <location>
        <position position="495"/>
    </location>
    <ligand>
        <name>Mg(2+)</name>
        <dbReference type="ChEBI" id="CHEBI:18420"/>
        <label>1</label>
        <note>catalytic</note>
    </ligand>
</feature>
<evidence type="ECO:0000256" key="1">
    <source>
        <dbReference type="ARBA" id="ARBA00000185"/>
    </source>
</evidence>
<comment type="function">
    <text evidence="10">A type II topoisomerase that negatively supercoils closed circular double-stranded (ds) DNA in an ATP-dependent manner to modulate DNA topology and maintain chromosomes in an underwound state. Negative supercoiling favors strand separation, and DNA replication, transcription, recombination and repair, all of which involve strand separation. Also able to catalyze the interconversion of other topological isomers of dsDNA rings, including catenanes and knotted rings. Type II topoisomerases break and join 2 DNA strands simultaneously in an ATP-dependent manner.</text>
</comment>
<evidence type="ECO:0000256" key="6">
    <source>
        <dbReference type="ARBA" id="ARBA00022842"/>
    </source>
</evidence>
<dbReference type="InterPro" id="IPR000565">
    <property type="entry name" value="Topo_IIA_B"/>
</dbReference>
<dbReference type="Pfam" id="PF02518">
    <property type="entry name" value="HATPase_c"/>
    <property type="match status" value="1"/>
</dbReference>
<dbReference type="Gene3D" id="3.40.50.670">
    <property type="match status" value="1"/>
</dbReference>
<dbReference type="InterPro" id="IPR011557">
    <property type="entry name" value="GyrB"/>
</dbReference>
<dbReference type="PATRIC" id="fig|1236046.6.peg.846"/>
<reference evidence="14" key="2">
    <citation type="journal article" date="2015" name="MBio">
        <title>Genome-Resolved Metagenomic Analysis Reveals Roles for Candidate Phyla and Other Microbial Community Members in Biogeochemical Transformations in Oil Reservoirs.</title>
        <authorList>
            <person name="Hu P."/>
            <person name="Tom L."/>
            <person name="Singh A."/>
            <person name="Thomas B.C."/>
            <person name="Baker B.J."/>
            <person name="Piceno Y.M."/>
            <person name="Andersen G.L."/>
            <person name="Banfield J.F."/>
        </authorList>
    </citation>
    <scope>NUCLEOTIDE SEQUENCE [LARGE SCALE GENOMIC DNA]</scope>
</reference>
<organism evidence="13 14">
    <name type="scientific">Mesotoga infera</name>
    <dbReference type="NCBI Taxonomy" id="1236046"/>
    <lineage>
        <taxon>Bacteria</taxon>
        <taxon>Thermotogati</taxon>
        <taxon>Thermotogota</taxon>
        <taxon>Thermotogae</taxon>
        <taxon>Kosmotogales</taxon>
        <taxon>Kosmotogaceae</taxon>
        <taxon>Mesotoga</taxon>
    </lineage>
</organism>
<dbReference type="NCBIfam" id="NF011501">
    <property type="entry name" value="PRK14939.1"/>
    <property type="match status" value="1"/>
</dbReference>
<evidence type="ECO:0000256" key="5">
    <source>
        <dbReference type="ARBA" id="ARBA00022840"/>
    </source>
</evidence>
<dbReference type="InterPro" id="IPR013760">
    <property type="entry name" value="Topo_IIA-like_dom_sf"/>
</dbReference>
<dbReference type="GO" id="GO:0005737">
    <property type="term" value="C:cytoplasm"/>
    <property type="evidence" value="ECO:0007669"/>
    <property type="project" value="UniProtKB-SubCell"/>
</dbReference>
<dbReference type="GO" id="GO:0003677">
    <property type="term" value="F:DNA binding"/>
    <property type="evidence" value="ECO:0007669"/>
    <property type="project" value="UniProtKB-KW"/>
</dbReference>
<dbReference type="Pfam" id="PF01751">
    <property type="entry name" value="Toprim"/>
    <property type="match status" value="1"/>
</dbReference>
<dbReference type="GO" id="GO:0006261">
    <property type="term" value="P:DNA-templated DNA replication"/>
    <property type="evidence" value="ECO:0007669"/>
    <property type="project" value="UniProtKB-UniRule"/>
</dbReference>
<comment type="catalytic activity">
    <reaction evidence="1 10">
        <text>ATP-dependent breakage, passage and rejoining of double-stranded DNA.</text>
        <dbReference type="EC" id="5.6.2.2"/>
    </reaction>
</comment>
<dbReference type="InterPro" id="IPR036890">
    <property type="entry name" value="HATPase_C_sf"/>
</dbReference>
<dbReference type="InterPro" id="IPR006171">
    <property type="entry name" value="TOPRIM_dom"/>
</dbReference>
<keyword evidence="8" id="KW-0238">DNA-binding</keyword>
<dbReference type="Gene3D" id="3.30.230.10">
    <property type="match status" value="1"/>
</dbReference>
<dbReference type="InterPro" id="IPR003594">
    <property type="entry name" value="HATPase_dom"/>
</dbReference>
<keyword evidence="6 10" id="KW-0460">Magnesium</keyword>
<evidence type="ECO:0000256" key="9">
    <source>
        <dbReference type="ARBA" id="ARBA00023235"/>
    </source>
</evidence>
<protein>
    <recommendedName>
        <fullName evidence="10">DNA gyrase subunit B</fullName>
        <ecNumber evidence="10">5.6.2.2</ecNumber>
    </recommendedName>
</protein>
<dbReference type="GO" id="GO:0005694">
    <property type="term" value="C:chromosome"/>
    <property type="evidence" value="ECO:0007669"/>
    <property type="project" value="InterPro"/>
</dbReference>
<dbReference type="PRINTS" id="PR00418">
    <property type="entry name" value="TPI2FAMILY"/>
</dbReference>
<feature type="site" description="Interaction with DNA" evidence="10">
    <location>
        <position position="450"/>
    </location>
</feature>
<evidence type="ECO:0000313" key="12">
    <source>
        <dbReference type="EMBL" id="HCO70126.1"/>
    </source>
</evidence>
<dbReference type="SMART" id="SM00387">
    <property type="entry name" value="HATPase_c"/>
    <property type="match status" value="1"/>
</dbReference>
<dbReference type="FunFam" id="3.30.230.10:FF:000005">
    <property type="entry name" value="DNA gyrase subunit B"/>
    <property type="match status" value="1"/>
</dbReference>
<comment type="subcellular location">
    <subcellularLocation>
        <location evidence="10">Cytoplasm</location>
    </subcellularLocation>
</comment>
<feature type="binding site" evidence="10">
    <location>
        <position position="422"/>
    </location>
    <ligand>
        <name>Mg(2+)</name>
        <dbReference type="ChEBI" id="CHEBI:18420"/>
        <label>1</label>
        <note>catalytic</note>
    </ligand>
</feature>
<dbReference type="Pfam" id="PF00204">
    <property type="entry name" value="DNA_gyraseB"/>
    <property type="match status" value="1"/>
</dbReference>
<dbReference type="CDD" id="cd16928">
    <property type="entry name" value="HATPase_GyrB-like"/>
    <property type="match status" value="1"/>
</dbReference>
<comment type="caution">
    <text evidence="13">The sequence shown here is derived from an EMBL/GenBank/DDBJ whole genome shotgun (WGS) entry which is preliminary data.</text>
</comment>
<dbReference type="SUPFAM" id="SSF54211">
    <property type="entry name" value="Ribosomal protein S5 domain 2-like"/>
    <property type="match status" value="1"/>
</dbReference>
<dbReference type="NCBIfam" id="NF004189">
    <property type="entry name" value="PRK05644.1"/>
    <property type="match status" value="1"/>
</dbReference>
<keyword evidence="5 10" id="KW-0067">ATP-binding</keyword>
<evidence type="ECO:0000256" key="4">
    <source>
        <dbReference type="ARBA" id="ARBA00022741"/>
    </source>
</evidence>
<dbReference type="PANTHER" id="PTHR45866">
    <property type="entry name" value="DNA GYRASE/TOPOISOMERASE SUBUNIT B"/>
    <property type="match status" value="1"/>
</dbReference>
<dbReference type="InterPro" id="IPR018522">
    <property type="entry name" value="TopoIIA_CS"/>
</dbReference>
<comment type="subunit">
    <text evidence="10">Heterotetramer, composed of two GyrA and two GyrB chains. In the heterotetramer, GyrA contains the active site tyrosine that forms a transient covalent intermediate with DNA, while GyrB binds cofactors and catalyzes ATP hydrolysis.</text>
</comment>
<dbReference type="CDD" id="cd00822">
    <property type="entry name" value="TopoII_Trans_DNA_gyrase"/>
    <property type="match status" value="1"/>
</dbReference>
<dbReference type="PANTHER" id="PTHR45866:SF1">
    <property type="entry name" value="DNA GYRASE SUBUNIT B, MITOCHONDRIAL"/>
    <property type="match status" value="1"/>
</dbReference>
<dbReference type="EMBL" id="LGGH01000091">
    <property type="protein sequence ID" value="KUK67577.1"/>
    <property type="molecule type" value="Genomic_DNA"/>
</dbReference>
<name>A0A101GZX1_9BACT</name>
<evidence type="ECO:0000256" key="10">
    <source>
        <dbReference type="HAMAP-Rule" id="MF_01898"/>
    </source>
</evidence>
<evidence type="ECO:0000313" key="14">
    <source>
        <dbReference type="Proteomes" id="UP000054260"/>
    </source>
</evidence>
<proteinExistence type="inferred from homology"/>
<evidence type="ECO:0000256" key="8">
    <source>
        <dbReference type="ARBA" id="ARBA00023125"/>
    </source>
</evidence>
<evidence type="ECO:0000313" key="13">
    <source>
        <dbReference type="EMBL" id="KUK67577.1"/>
    </source>
</evidence>
<dbReference type="GO" id="GO:0046872">
    <property type="term" value="F:metal ion binding"/>
    <property type="evidence" value="ECO:0007669"/>
    <property type="project" value="UniProtKB-KW"/>
</dbReference>
<sequence>MSDLYNAQNIKILKGLDPVRKRPGMYIGSTGKSGLHHLVYEIVDNSIDEAMGGYCDNISIVITEDGSVVVSDNGRGIPIDIHPDTGTSALEVVMTTLHAGGKFSKDSYKISGGLHGVGASVVNALSEWMIVEVMVDGKVYRQKYERGKAIAPVEIIGETKEQGTITSFKPDPLIFNITDFDFDILEARFKELAYLNGGVKITFEDRRIGEKRSYHFEGGIVEFVKALSKNKKSIHKDPIYIEGSYNDVKIQLAMQYTTSYDEDILTFVNNIKTIEGGTHLTGFKTVLTKTMNDLGRKHNILKEKDPNLQGEDLREGLSAILSVFVKEPQFEGQTKAKLGNDEAFEAVMKVVKEKLEEHFDYNQKDLKAILSKALEASRARLAAKKAREMIRRKNALENTTLPGKLADCISENLDETEIFIVEGDSAGGSAKMARSREMQAILPLRGKILNVEKAGLDRMLKSETISNIIVALGTGMGEDFNIESLRYGRIIIMTDADVDGAHITTLLLTLFYRYMTPLITAGKVFIAQAPLYKIEMNRQKFYFYSDEELTAFLKEHSDRKLNYSRFKGLGEMNPEQLWETTMNPDDRKLVQINIEDAQEADRVFTILMGSEVEERRSFIQRHALSISNLDV</sequence>
<dbReference type="GO" id="GO:0006265">
    <property type="term" value="P:DNA topological change"/>
    <property type="evidence" value="ECO:0007669"/>
    <property type="project" value="UniProtKB-UniRule"/>
</dbReference>
<keyword evidence="9 10" id="KW-0413">Isomerase</keyword>
<accession>A0A101GZX1</accession>
<evidence type="ECO:0000256" key="3">
    <source>
        <dbReference type="ARBA" id="ARBA00022723"/>
    </source>
</evidence>
<keyword evidence="10" id="KW-0963">Cytoplasm</keyword>
<reference evidence="12 15" key="3">
    <citation type="journal article" date="2018" name="Nat. Biotechnol.">
        <title>A standardized bacterial taxonomy based on genome phylogeny substantially revises the tree of life.</title>
        <authorList>
            <person name="Parks D.H."/>
            <person name="Chuvochina M."/>
            <person name="Waite D.W."/>
            <person name="Rinke C."/>
            <person name="Skarshewski A."/>
            <person name="Chaumeil P.A."/>
            <person name="Hugenholtz P."/>
        </authorList>
    </citation>
    <scope>NUCLEOTIDE SEQUENCE [LARGE SCALE GENOMIC DNA]</scope>
    <source>
        <strain evidence="12">UBA9905</strain>
    </source>
</reference>
<comment type="similarity">
    <text evidence="2 10">Belongs to the type II topoisomerase GyrB family.</text>
</comment>
<dbReference type="SUPFAM" id="SSF56719">
    <property type="entry name" value="Type II DNA topoisomerase"/>
    <property type="match status" value="1"/>
</dbReference>
<dbReference type="HAMAP" id="MF_01898">
    <property type="entry name" value="GyrB"/>
    <property type="match status" value="1"/>
</dbReference>
<evidence type="ECO:0000256" key="7">
    <source>
        <dbReference type="ARBA" id="ARBA00023029"/>
    </source>
</evidence>
<keyword evidence="7 10" id="KW-0799">Topoisomerase</keyword>
<comment type="cofactor">
    <cofactor evidence="10">
        <name>Mg(2+)</name>
        <dbReference type="ChEBI" id="CHEBI:18420"/>
    </cofactor>
    <cofactor evidence="10">
        <name>Mn(2+)</name>
        <dbReference type="ChEBI" id="CHEBI:29035"/>
    </cofactor>
    <cofactor evidence="10">
        <name>Ca(2+)</name>
        <dbReference type="ChEBI" id="CHEBI:29108"/>
    </cofactor>
    <text evidence="10">Binds two Mg(2+) per subunit. The magnesium ions form salt bridges with both the protein and the DNA. Can also accept other divalent metal cations, such as Mn(2+) or Ca(2+).</text>
</comment>
<evidence type="ECO:0000313" key="15">
    <source>
        <dbReference type="Proteomes" id="UP000264215"/>
    </source>
</evidence>
<gene>
    <name evidence="10 12" type="primary">gyrB</name>
    <name evidence="12" type="ORF">DIT26_06060</name>
    <name evidence="13" type="ORF">XD86_0716</name>
</gene>
<feature type="domain" description="Toprim" evidence="11">
    <location>
        <begin position="416"/>
        <end position="530"/>
    </location>
</feature>
<keyword evidence="4 10" id="KW-0547">Nucleotide-binding</keyword>
<dbReference type="AlphaFoldDB" id="A0A101GZX1"/>
<keyword evidence="3 10" id="KW-0479">Metal-binding</keyword>
<dbReference type="PROSITE" id="PS00177">
    <property type="entry name" value="TOPOISOMERASE_II"/>
    <property type="match status" value="1"/>
</dbReference>
<dbReference type="InterPro" id="IPR020568">
    <property type="entry name" value="Ribosomal_Su5_D2-typ_SF"/>
</dbReference>
<reference evidence="13" key="1">
    <citation type="journal article" date="2015" name="MBio">
        <title>Genome-resolved metagenomic analysis reveals roles for candidate phyla and other microbial community members in biogeochemical transformations in oil reservoirs.</title>
        <authorList>
            <person name="Hu P."/>
            <person name="Tom L."/>
            <person name="Singh A."/>
            <person name="Thomas B.C."/>
            <person name="Baker B.J."/>
            <person name="Piceno Y.M."/>
            <person name="Andersen G.L."/>
            <person name="Banfield J.F."/>
        </authorList>
    </citation>
    <scope>NUCLEOTIDE SEQUENCE [LARGE SCALE GENOMIC DNA]</scope>
    <source>
        <strain evidence="13">46_47</strain>
    </source>
</reference>
<dbReference type="PROSITE" id="PS50880">
    <property type="entry name" value="TOPRIM"/>
    <property type="match status" value="1"/>
</dbReference>
<dbReference type="GO" id="GO:0034335">
    <property type="term" value="F:DNA negative supercoiling activity"/>
    <property type="evidence" value="ECO:0007669"/>
    <property type="project" value="UniProtKB-ARBA"/>
</dbReference>
<dbReference type="GO" id="GO:0005524">
    <property type="term" value="F:ATP binding"/>
    <property type="evidence" value="ECO:0007669"/>
    <property type="project" value="UniProtKB-UniRule"/>
</dbReference>
<dbReference type="SMART" id="SM00433">
    <property type="entry name" value="TOP2c"/>
    <property type="match status" value="1"/>
</dbReference>
<dbReference type="Proteomes" id="UP000264215">
    <property type="component" value="Unassembled WGS sequence"/>
</dbReference>